<comment type="caution">
    <text evidence="2">The sequence shown here is derived from an EMBL/GenBank/DDBJ whole genome shotgun (WGS) entry which is preliminary data.</text>
</comment>
<organism evidence="2 3">
    <name type="scientific">Chytriomyces confervae</name>
    <dbReference type="NCBI Taxonomy" id="246404"/>
    <lineage>
        <taxon>Eukaryota</taxon>
        <taxon>Fungi</taxon>
        <taxon>Fungi incertae sedis</taxon>
        <taxon>Chytridiomycota</taxon>
        <taxon>Chytridiomycota incertae sedis</taxon>
        <taxon>Chytridiomycetes</taxon>
        <taxon>Chytridiales</taxon>
        <taxon>Chytriomycetaceae</taxon>
        <taxon>Chytriomyces</taxon>
    </lineage>
</organism>
<evidence type="ECO:0000313" key="2">
    <source>
        <dbReference type="EMBL" id="TPX75383.1"/>
    </source>
</evidence>
<feature type="region of interest" description="Disordered" evidence="1">
    <location>
        <begin position="173"/>
        <end position="266"/>
    </location>
</feature>
<evidence type="ECO:0000313" key="3">
    <source>
        <dbReference type="Proteomes" id="UP000320333"/>
    </source>
</evidence>
<name>A0A507FGJ4_9FUNG</name>
<dbReference type="STRING" id="246404.A0A507FGJ4"/>
<accession>A0A507FGJ4</accession>
<feature type="compositionally biased region" description="Basic and acidic residues" evidence="1">
    <location>
        <begin position="299"/>
        <end position="315"/>
    </location>
</feature>
<dbReference type="Proteomes" id="UP000320333">
    <property type="component" value="Unassembled WGS sequence"/>
</dbReference>
<evidence type="ECO:0000256" key="1">
    <source>
        <dbReference type="SAM" id="MobiDB-lite"/>
    </source>
</evidence>
<feature type="region of interest" description="Disordered" evidence="1">
    <location>
        <begin position="281"/>
        <end position="327"/>
    </location>
</feature>
<dbReference type="EMBL" id="QEAP01000083">
    <property type="protein sequence ID" value="TPX75383.1"/>
    <property type="molecule type" value="Genomic_DNA"/>
</dbReference>
<dbReference type="PANTHER" id="PTHR34117:SF1">
    <property type="entry name" value="STYLE CELL-CYCLE INHIBITOR 1"/>
    <property type="match status" value="1"/>
</dbReference>
<sequence length="353" mass="40100">MDRKRDHNDSSASDDQADRKRDKKKNKKEKKEKSHRRDTVVRMLVYEGDVACFSLTLPPQQQLKDDRANSSENQIGPDDFYAKSSEFIVWLKEHRGVFLSSLSSSESHRLFDKFAKRWNKFSVGSLEKKYYDGIAATDLAANERSKHVWKFKVSADDEAKLVEAKDSVASMTVSATGLTSTTKKGDRNAGPANSSGGGGASERRDESHRGNSRFAPPDGEDMDDEDRKRYMSGMRKKEAKSFESRKNADLEDLAPKSTGREAQIDKRKAINAYHKQERDTDVALKDSDLMGGGDSFAAHLEREKKRKERMQERRQPSTQQKEVFDSRLQNYKAKEDATMAMLRDLAKKNQGNI</sequence>
<gene>
    <name evidence="2" type="ORF">CcCBS67573_g03361</name>
</gene>
<feature type="region of interest" description="Disordered" evidence="1">
    <location>
        <begin position="1"/>
        <end position="38"/>
    </location>
</feature>
<reference evidence="2 3" key="1">
    <citation type="journal article" date="2019" name="Sci. Rep.">
        <title>Comparative genomics of chytrid fungi reveal insights into the obligate biotrophic and pathogenic lifestyle of Synchytrium endobioticum.</title>
        <authorList>
            <person name="van de Vossenberg B.T.L.H."/>
            <person name="Warris S."/>
            <person name="Nguyen H.D.T."/>
            <person name="van Gent-Pelzer M.P.E."/>
            <person name="Joly D.L."/>
            <person name="van de Geest H.C."/>
            <person name="Bonants P.J.M."/>
            <person name="Smith D.S."/>
            <person name="Levesque C.A."/>
            <person name="van der Lee T.A.J."/>
        </authorList>
    </citation>
    <scope>NUCLEOTIDE SEQUENCE [LARGE SCALE GENOMIC DNA]</scope>
    <source>
        <strain evidence="2 3">CBS 675.73</strain>
    </source>
</reference>
<dbReference type="PANTHER" id="PTHR34117">
    <property type="entry name" value="STYLE CELL-CYCLE INHIBITOR 1"/>
    <property type="match status" value="1"/>
</dbReference>
<dbReference type="InterPro" id="IPR044688">
    <property type="entry name" value="SCI-1-like"/>
</dbReference>
<dbReference type="OrthoDB" id="2139939at2759"/>
<dbReference type="AlphaFoldDB" id="A0A507FGJ4"/>
<feature type="compositionally biased region" description="Polar residues" evidence="1">
    <location>
        <begin position="173"/>
        <end position="182"/>
    </location>
</feature>
<protein>
    <submittedName>
        <fullName evidence="2">Uncharacterized protein</fullName>
    </submittedName>
</protein>
<feature type="compositionally biased region" description="Basic and acidic residues" evidence="1">
    <location>
        <begin position="29"/>
        <end position="38"/>
    </location>
</feature>
<proteinExistence type="predicted"/>
<keyword evidence="3" id="KW-1185">Reference proteome</keyword>
<feature type="compositionally biased region" description="Basic and acidic residues" evidence="1">
    <location>
        <begin position="225"/>
        <end position="249"/>
    </location>
</feature>